<dbReference type="Pfam" id="PF04545">
    <property type="entry name" value="Sigma70_r4"/>
    <property type="match status" value="1"/>
</dbReference>
<feature type="domain" description="RNA polymerase sigma-70 region 2" evidence="7">
    <location>
        <begin position="70"/>
        <end position="136"/>
    </location>
</feature>
<dbReference type="Gene3D" id="1.10.1740.10">
    <property type="match status" value="1"/>
</dbReference>
<evidence type="ECO:0000259" key="8">
    <source>
        <dbReference type="Pfam" id="PF04545"/>
    </source>
</evidence>
<organism evidence="9 10">
    <name type="scientific">Xanthomonas graminis pv. arrhenatheri LMG 727</name>
    <dbReference type="NCBI Taxonomy" id="1195923"/>
    <lineage>
        <taxon>Bacteria</taxon>
        <taxon>Pseudomonadati</taxon>
        <taxon>Pseudomonadota</taxon>
        <taxon>Gammaproteobacteria</taxon>
        <taxon>Lysobacterales</taxon>
        <taxon>Lysobacteraceae</taxon>
        <taxon>Xanthomonas</taxon>
        <taxon>Xanthomonas translucens group</taxon>
        <taxon>Xanthomonas graminis</taxon>
    </lineage>
</organism>
<evidence type="ECO:0000256" key="2">
    <source>
        <dbReference type="ARBA" id="ARBA00023015"/>
    </source>
</evidence>
<dbReference type="InterPro" id="IPR013325">
    <property type="entry name" value="RNA_pol_sigma_r2"/>
</dbReference>
<evidence type="ECO:0000313" key="10">
    <source>
        <dbReference type="Proteomes" id="UP000046187"/>
    </source>
</evidence>
<sequence length="227" mass="25535">MQAAGAFTVDDVRAPAPVPPLPTAAAVHTPRYAPARRTLRLAAVDALVETSDETLMLAYAAGDAGAFETLYARHRGRLYHYLLRQLRDVALAEEMFQDVWQRVIAARQGWQPQAAFSTWLLRIAHNRFGDHWRAAKHRPAAPADAELRTASVPDPDTPERQLSAFEQRRQLQLALDDLPEDQREVLLLRLEQELSLEEIAQITGVGRETVKSRLRYAMDKLRARLGG</sequence>
<evidence type="ECO:0000313" key="9">
    <source>
        <dbReference type="EMBL" id="CTP89069.1"/>
    </source>
</evidence>
<dbReference type="NCBIfam" id="NF009166">
    <property type="entry name" value="PRK12513.1"/>
    <property type="match status" value="1"/>
</dbReference>
<keyword evidence="4" id="KW-0238">DNA-binding</keyword>
<keyword evidence="10" id="KW-1185">Reference proteome</keyword>
<feature type="region of interest" description="Disordered" evidence="6">
    <location>
        <begin position="139"/>
        <end position="159"/>
    </location>
</feature>
<dbReference type="InterPro" id="IPR014284">
    <property type="entry name" value="RNA_pol_sigma-70_dom"/>
</dbReference>
<dbReference type="EMBL" id="CXOI01000043">
    <property type="protein sequence ID" value="CTP89069.1"/>
    <property type="molecule type" value="Genomic_DNA"/>
</dbReference>
<keyword evidence="2" id="KW-0805">Transcription regulation</keyword>
<reference evidence="10" key="1">
    <citation type="submission" date="2015-07" db="EMBL/GenBank/DDBJ databases">
        <authorList>
            <person name="Wibberg D."/>
        </authorList>
    </citation>
    <scope>NUCLEOTIDE SEQUENCE [LARGE SCALE GENOMIC DNA]</scope>
</reference>
<gene>
    <name evidence="9" type="ORF">XTALMG727_2589</name>
</gene>
<dbReference type="Pfam" id="PF04542">
    <property type="entry name" value="Sigma70_r2"/>
    <property type="match status" value="1"/>
</dbReference>
<evidence type="ECO:0000256" key="1">
    <source>
        <dbReference type="ARBA" id="ARBA00010641"/>
    </source>
</evidence>
<dbReference type="PANTHER" id="PTHR43133:SF8">
    <property type="entry name" value="RNA POLYMERASE SIGMA FACTOR HI_1459-RELATED"/>
    <property type="match status" value="1"/>
</dbReference>
<dbReference type="NCBIfam" id="TIGR02937">
    <property type="entry name" value="sigma70-ECF"/>
    <property type="match status" value="1"/>
</dbReference>
<evidence type="ECO:0000259" key="7">
    <source>
        <dbReference type="Pfam" id="PF04542"/>
    </source>
</evidence>
<dbReference type="InterPro" id="IPR007627">
    <property type="entry name" value="RNA_pol_sigma70_r2"/>
</dbReference>
<dbReference type="InterPro" id="IPR007630">
    <property type="entry name" value="RNA_pol_sigma70_r4"/>
</dbReference>
<dbReference type="Proteomes" id="UP000046187">
    <property type="component" value="Unassembled WGS sequence"/>
</dbReference>
<name>A0A0K2ZY40_9XANT</name>
<dbReference type="InterPro" id="IPR036388">
    <property type="entry name" value="WH-like_DNA-bd_sf"/>
</dbReference>
<dbReference type="CDD" id="cd06171">
    <property type="entry name" value="Sigma70_r4"/>
    <property type="match status" value="1"/>
</dbReference>
<evidence type="ECO:0000256" key="3">
    <source>
        <dbReference type="ARBA" id="ARBA00023082"/>
    </source>
</evidence>
<dbReference type="PANTHER" id="PTHR43133">
    <property type="entry name" value="RNA POLYMERASE ECF-TYPE SIGMA FACTO"/>
    <property type="match status" value="1"/>
</dbReference>
<dbReference type="InterPro" id="IPR013324">
    <property type="entry name" value="RNA_pol_sigma_r3/r4-like"/>
</dbReference>
<dbReference type="AlphaFoldDB" id="A0A0K2ZY40"/>
<evidence type="ECO:0000256" key="5">
    <source>
        <dbReference type="ARBA" id="ARBA00023163"/>
    </source>
</evidence>
<dbReference type="GO" id="GO:0016987">
    <property type="term" value="F:sigma factor activity"/>
    <property type="evidence" value="ECO:0007669"/>
    <property type="project" value="UniProtKB-KW"/>
</dbReference>
<accession>A0A0K2ZY40</accession>
<protein>
    <submittedName>
        <fullName evidence="9">RNA polymerase sigma factor</fullName>
    </submittedName>
</protein>
<feature type="domain" description="RNA polymerase sigma-70 region 4" evidence="8">
    <location>
        <begin position="174"/>
        <end position="223"/>
    </location>
</feature>
<proteinExistence type="inferred from homology"/>
<keyword evidence="3" id="KW-0731">Sigma factor</keyword>
<dbReference type="GO" id="GO:0006352">
    <property type="term" value="P:DNA-templated transcription initiation"/>
    <property type="evidence" value="ECO:0007669"/>
    <property type="project" value="InterPro"/>
</dbReference>
<dbReference type="Gene3D" id="1.10.10.10">
    <property type="entry name" value="Winged helix-like DNA-binding domain superfamily/Winged helix DNA-binding domain"/>
    <property type="match status" value="1"/>
</dbReference>
<dbReference type="InterPro" id="IPR039425">
    <property type="entry name" value="RNA_pol_sigma-70-like"/>
</dbReference>
<evidence type="ECO:0000256" key="6">
    <source>
        <dbReference type="SAM" id="MobiDB-lite"/>
    </source>
</evidence>
<dbReference type="SUPFAM" id="SSF88659">
    <property type="entry name" value="Sigma3 and sigma4 domains of RNA polymerase sigma factors"/>
    <property type="match status" value="1"/>
</dbReference>
<dbReference type="SUPFAM" id="SSF88946">
    <property type="entry name" value="Sigma2 domain of RNA polymerase sigma factors"/>
    <property type="match status" value="1"/>
</dbReference>
<keyword evidence="5" id="KW-0804">Transcription</keyword>
<comment type="similarity">
    <text evidence="1">Belongs to the sigma-70 factor family. ECF subfamily.</text>
</comment>
<evidence type="ECO:0000256" key="4">
    <source>
        <dbReference type="ARBA" id="ARBA00023125"/>
    </source>
</evidence>
<dbReference type="GO" id="GO:0003677">
    <property type="term" value="F:DNA binding"/>
    <property type="evidence" value="ECO:0007669"/>
    <property type="project" value="UniProtKB-KW"/>
</dbReference>